<dbReference type="OrthoDB" id="60822at2759"/>
<dbReference type="PANTHER" id="PTHR36417:SF2">
    <property type="entry name" value="SELENOPROTEIN DOMAIN PROTEIN (AFU_ORTHOLOGUE AFUA_1G05220)"/>
    <property type="match status" value="1"/>
</dbReference>
<dbReference type="InterPro" id="IPR011893">
    <property type="entry name" value="Selenoprotein_Rdx-typ"/>
</dbReference>
<dbReference type="Gene3D" id="3.40.30.10">
    <property type="entry name" value="Glutaredoxin"/>
    <property type="match status" value="1"/>
</dbReference>
<dbReference type="GeneID" id="30981087"/>
<reference evidence="3" key="1">
    <citation type="submission" date="2016-05" db="EMBL/GenBank/DDBJ databases">
        <title>Comparative genomics of biotechnologically important yeasts.</title>
        <authorList>
            <consortium name="DOE Joint Genome Institute"/>
            <person name="Riley R."/>
            <person name="Haridas S."/>
            <person name="Wolfe K.H."/>
            <person name="Lopes M.R."/>
            <person name="Hittinger C.T."/>
            <person name="Goker M."/>
            <person name="Salamov A."/>
            <person name="Wisecaver J."/>
            <person name="Long T.M."/>
            <person name="Aerts A.L."/>
            <person name="Barry K."/>
            <person name="Choi C."/>
            <person name="Clum A."/>
            <person name="Coughlan A.Y."/>
            <person name="Deshpande S."/>
            <person name="Douglass A.P."/>
            <person name="Hanson S.J."/>
            <person name="Klenk H.-P."/>
            <person name="Labutti K."/>
            <person name="Lapidus A."/>
            <person name="Lindquist E."/>
            <person name="Lipzen A."/>
            <person name="Meier-Kolthoff J.P."/>
            <person name="Ohm R.A."/>
            <person name="Otillar R.P."/>
            <person name="Pangilinan J."/>
            <person name="Peng Y."/>
            <person name="Rokas A."/>
            <person name="Rosa C.A."/>
            <person name="Scheuner C."/>
            <person name="Sibirny A.A."/>
            <person name="Slot J.C."/>
            <person name="Stielow J.B."/>
            <person name="Sun H."/>
            <person name="Kurtzman C.P."/>
            <person name="Blackwell M."/>
            <person name="Grigoriev I.V."/>
            <person name="Jeffries T.W."/>
        </authorList>
    </citation>
    <scope>NUCLEOTIDE SEQUENCE [LARGE SCALE GENOMIC DNA]</scope>
    <source>
        <strain evidence="3">NRRL Y-17324</strain>
    </source>
</reference>
<keyword evidence="3" id="KW-1185">Reference proteome</keyword>
<accession>A0A1E4SFD7</accession>
<dbReference type="Pfam" id="PF10262">
    <property type="entry name" value="Rdx"/>
    <property type="match status" value="1"/>
</dbReference>
<dbReference type="SUPFAM" id="SSF52833">
    <property type="entry name" value="Thioredoxin-like"/>
    <property type="match status" value="1"/>
</dbReference>
<dbReference type="Proteomes" id="UP000094285">
    <property type="component" value="Unassembled WGS sequence"/>
</dbReference>
<dbReference type="EMBL" id="KV453914">
    <property type="protein sequence ID" value="ODV78228.1"/>
    <property type="molecule type" value="Genomic_DNA"/>
</dbReference>
<proteinExistence type="predicted"/>
<name>A0A1E4SFD7_9ASCO</name>
<keyword evidence="1" id="KW-0676">Redox-active center</keyword>
<dbReference type="RefSeq" id="XP_020063350.1">
    <property type="nucleotide sequence ID" value="XM_020206950.1"/>
</dbReference>
<sequence length="140" mass="16315">MSSYPKVTIKYCSKCKWHNRAVWYLQELLQTFEGKLNEISLQPVVDQPGTFQVTLSKSPHEEEIIYKRRFKNRDLALKYGDKDGLQSESYYYDGFPDSKMLKVLVRDRLEGKVELGHIDKYDTSFLASETNECKSCQEAA</sequence>
<dbReference type="AlphaFoldDB" id="A0A1E4SFD7"/>
<evidence type="ECO:0000313" key="3">
    <source>
        <dbReference type="Proteomes" id="UP000094285"/>
    </source>
</evidence>
<dbReference type="STRING" id="984487.A0A1E4SFD7"/>
<dbReference type="PANTHER" id="PTHR36417">
    <property type="entry name" value="SELENOPROTEIN DOMAIN PROTEIN (AFU_ORTHOLOGUE AFUA_1G05220)"/>
    <property type="match status" value="1"/>
</dbReference>
<evidence type="ECO:0000256" key="1">
    <source>
        <dbReference type="ARBA" id="ARBA00023284"/>
    </source>
</evidence>
<gene>
    <name evidence="2" type="ORF">CANTADRAFT_23323</name>
</gene>
<evidence type="ECO:0000313" key="2">
    <source>
        <dbReference type="EMBL" id="ODV78228.1"/>
    </source>
</evidence>
<organism evidence="2 3">
    <name type="scientific">Suhomyces tanzawaensis NRRL Y-17324</name>
    <dbReference type="NCBI Taxonomy" id="984487"/>
    <lineage>
        <taxon>Eukaryota</taxon>
        <taxon>Fungi</taxon>
        <taxon>Dikarya</taxon>
        <taxon>Ascomycota</taxon>
        <taxon>Saccharomycotina</taxon>
        <taxon>Pichiomycetes</taxon>
        <taxon>Debaryomycetaceae</taxon>
        <taxon>Suhomyces</taxon>
    </lineage>
</organism>
<dbReference type="InterPro" id="IPR036249">
    <property type="entry name" value="Thioredoxin-like_sf"/>
</dbReference>
<protein>
    <submittedName>
        <fullName evidence="2">Uncharacterized protein</fullName>
    </submittedName>
</protein>